<organism evidence="4 5">
    <name type="scientific">Taxus chinensis</name>
    <name type="common">Chinese yew</name>
    <name type="synonym">Taxus wallichiana var. chinensis</name>
    <dbReference type="NCBI Taxonomy" id="29808"/>
    <lineage>
        <taxon>Eukaryota</taxon>
        <taxon>Viridiplantae</taxon>
        <taxon>Streptophyta</taxon>
        <taxon>Embryophyta</taxon>
        <taxon>Tracheophyta</taxon>
        <taxon>Spermatophyta</taxon>
        <taxon>Pinopsida</taxon>
        <taxon>Pinidae</taxon>
        <taxon>Conifers II</taxon>
        <taxon>Cupressales</taxon>
        <taxon>Taxaceae</taxon>
        <taxon>Taxus</taxon>
    </lineage>
</organism>
<dbReference type="GO" id="GO:0016757">
    <property type="term" value="F:glycosyltransferase activity"/>
    <property type="evidence" value="ECO:0007669"/>
    <property type="project" value="TreeGrafter"/>
</dbReference>
<dbReference type="GO" id="GO:0005737">
    <property type="term" value="C:cytoplasm"/>
    <property type="evidence" value="ECO:0007669"/>
    <property type="project" value="TreeGrafter"/>
</dbReference>
<name>A0AA38BNB3_TAXCH</name>
<dbReference type="Proteomes" id="UP000824469">
    <property type="component" value="Unassembled WGS sequence"/>
</dbReference>
<keyword evidence="5" id="KW-1185">Reference proteome</keyword>
<evidence type="ECO:0000256" key="1">
    <source>
        <dbReference type="ARBA" id="ARBA00004167"/>
    </source>
</evidence>
<evidence type="ECO:0000256" key="2">
    <source>
        <dbReference type="ARBA" id="ARBA00022692"/>
    </source>
</evidence>
<evidence type="ECO:0000313" key="5">
    <source>
        <dbReference type="Proteomes" id="UP000824469"/>
    </source>
</evidence>
<dbReference type="GO" id="GO:0016020">
    <property type="term" value="C:membrane"/>
    <property type="evidence" value="ECO:0007669"/>
    <property type="project" value="UniProtKB-SubCell"/>
</dbReference>
<evidence type="ECO:0000313" key="4">
    <source>
        <dbReference type="EMBL" id="KAH9287960.1"/>
    </source>
</evidence>
<feature type="non-terminal residue" evidence="4">
    <location>
        <position position="95"/>
    </location>
</feature>
<keyword evidence="3" id="KW-1133">Transmembrane helix</keyword>
<keyword evidence="3" id="KW-0472">Membrane</keyword>
<comment type="subcellular location">
    <subcellularLocation>
        <location evidence="1">Membrane</location>
        <topology evidence="1">Single-pass membrane protein</topology>
    </subcellularLocation>
</comment>
<comment type="caution">
    <text evidence="4">The sequence shown here is derived from an EMBL/GenBank/DDBJ whole genome shotgun (WGS) entry which is preliminary data.</text>
</comment>
<proteinExistence type="predicted"/>
<protein>
    <submittedName>
        <fullName evidence="4">Uncharacterized protein</fullName>
    </submittedName>
</protein>
<gene>
    <name evidence="4" type="ORF">KI387_032077</name>
</gene>
<dbReference type="PANTHER" id="PTHR21461:SF69">
    <property type="entry name" value="GLYCOSYLTRANSFERASE FAMILY 92 PROTEIN"/>
    <property type="match status" value="1"/>
</dbReference>
<reference evidence="4 5" key="1">
    <citation type="journal article" date="2021" name="Nat. Plants">
        <title>The Taxus genome provides insights into paclitaxel biosynthesis.</title>
        <authorList>
            <person name="Xiong X."/>
            <person name="Gou J."/>
            <person name="Liao Q."/>
            <person name="Li Y."/>
            <person name="Zhou Q."/>
            <person name="Bi G."/>
            <person name="Li C."/>
            <person name="Du R."/>
            <person name="Wang X."/>
            <person name="Sun T."/>
            <person name="Guo L."/>
            <person name="Liang H."/>
            <person name="Lu P."/>
            <person name="Wu Y."/>
            <person name="Zhang Z."/>
            <person name="Ro D.K."/>
            <person name="Shang Y."/>
            <person name="Huang S."/>
            <person name="Yan J."/>
        </authorList>
    </citation>
    <scope>NUCLEOTIDE SEQUENCE [LARGE SCALE GENOMIC DNA]</scope>
    <source>
        <strain evidence="4">Ta-2019</strain>
    </source>
</reference>
<keyword evidence="2" id="KW-0812">Transmembrane</keyword>
<sequence length="95" mass="10996">MNVVHHFELKPGYKMVGVKPSEAVINHYKYQAWSEFKKKFSRRAPAYVVDWKEGKNGLGSQDRAPGLGFEAVRPPHWETKFCQVTDTLLRQFTAK</sequence>
<dbReference type="PANTHER" id="PTHR21461">
    <property type="entry name" value="GLYCOSYLTRANSFERASE FAMILY 92 PROTEIN"/>
    <property type="match status" value="1"/>
</dbReference>
<dbReference type="AlphaFoldDB" id="A0AA38BNB3"/>
<dbReference type="EMBL" id="JAHRHJ020003813">
    <property type="protein sequence ID" value="KAH9287960.1"/>
    <property type="molecule type" value="Genomic_DNA"/>
</dbReference>
<evidence type="ECO:0000256" key="3">
    <source>
        <dbReference type="ARBA" id="ARBA00022989"/>
    </source>
</evidence>
<accession>A0AA38BNB3</accession>